<dbReference type="InterPro" id="IPR050789">
    <property type="entry name" value="Diverse_Enzym_Activities"/>
</dbReference>
<dbReference type="Pfam" id="PF00144">
    <property type="entry name" value="Beta-lactamase"/>
    <property type="match status" value="1"/>
</dbReference>
<keyword evidence="2" id="KW-0378">Hydrolase</keyword>
<dbReference type="EMBL" id="JBEYBF010000006">
    <property type="protein sequence ID" value="MEU1952391.1"/>
    <property type="molecule type" value="Genomic_DNA"/>
</dbReference>
<name>A0ABV2WNE4_9NOCA</name>
<dbReference type="InterPro" id="IPR012338">
    <property type="entry name" value="Beta-lactam/transpept-like"/>
</dbReference>
<dbReference type="Gene3D" id="3.40.710.10">
    <property type="entry name" value="DD-peptidase/beta-lactamase superfamily"/>
    <property type="match status" value="1"/>
</dbReference>
<evidence type="ECO:0000313" key="3">
    <source>
        <dbReference type="Proteomes" id="UP001550628"/>
    </source>
</evidence>
<comment type="caution">
    <text evidence="2">The sequence shown here is derived from an EMBL/GenBank/DDBJ whole genome shotgun (WGS) entry which is preliminary data.</text>
</comment>
<organism evidence="2 3">
    <name type="scientific">Nocardia rhamnosiphila</name>
    <dbReference type="NCBI Taxonomy" id="426716"/>
    <lineage>
        <taxon>Bacteria</taxon>
        <taxon>Bacillati</taxon>
        <taxon>Actinomycetota</taxon>
        <taxon>Actinomycetes</taxon>
        <taxon>Mycobacteriales</taxon>
        <taxon>Nocardiaceae</taxon>
        <taxon>Nocardia</taxon>
    </lineage>
</organism>
<dbReference type="RefSeq" id="WP_356955502.1">
    <property type="nucleotide sequence ID" value="NZ_JBEYBD010000004.1"/>
</dbReference>
<evidence type="ECO:0000259" key="1">
    <source>
        <dbReference type="Pfam" id="PF00144"/>
    </source>
</evidence>
<dbReference type="GO" id="GO:0016787">
    <property type="term" value="F:hydrolase activity"/>
    <property type="evidence" value="ECO:0007669"/>
    <property type="project" value="UniProtKB-KW"/>
</dbReference>
<gene>
    <name evidence="2" type="ORF">ABZ510_11060</name>
</gene>
<dbReference type="PANTHER" id="PTHR43283:SF7">
    <property type="entry name" value="BETA-LACTAMASE-RELATED DOMAIN-CONTAINING PROTEIN"/>
    <property type="match status" value="1"/>
</dbReference>
<protein>
    <submittedName>
        <fullName evidence="2">Serine hydrolase</fullName>
        <ecNumber evidence="2">3.-.-.-</ecNumber>
    </submittedName>
</protein>
<evidence type="ECO:0000313" key="2">
    <source>
        <dbReference type="EMBL" id="MEU1952391.1"/>
    </source>
</evidence>
<dbReference type="Proteomes" id="UP001550628">
    <property type="component" value="Unassembled WGS sequence"/>
</dbReference>
<reference evidence="2 3" key="1">
    <citation type="submission" date="2024-06" db="EMBL/GenBank/DDBJ databases">
        <title>The Natural Products Discovery Center: Release of the First 8490 Sequenced Strains for Exploring Actinobacteria Biosynthetic Diversity.</title>
        <authorList>
            <person name="Kalkreuter E."/>
            <person name="Kautsar S.A."/>
            <person name="Yang D."/>
            <person name="Bader C.D."/>
            <person name="Teijaro C.N."/>
            <person name="Fluegel L."/>
            <person name="Davis C.M."/>
            <person name="Simpson J.R."/>
            <person name="Lauterbach L."/>
            <person name="Steele A.D."/>
            <person name="Gui C."/>
            <person name="Meng S."/>
            <person name="Li G."/>
            <person name="Viehrig K."/>
            <person name="Ye F."/>
            <person name="Su P."/>
            <person name="Kiefer A.F."/>
            <person name="Nichols A."/>
            <person name="Cepeda A.J."/>
            <person name="Yan W."/>
            <person name="Fan B."/>
            <person name="Jiang Y."/>
            <person name="Adhikari A."/>
            <person name="Zheng C.-J."/>
            <person name="Schuster L."/>
            <person name="Cowan T.M."/>
            <person name="Smanski M.J."/>
            <person name="Chevrette M.G."/>
            <person name="De Carvalho L.P.S."/>
            <person name="Shen B."/>
        </authorList>
    </citation>
    <scope>NUCLEOTIDE SEQUENCE [LARGE SCALE GENOMIC DNA]</scope>
    <source>
        <strain evidence="2 3">NPDC019708</strain>
    </source>
</reference>
<dbReference type="InterPro" id="IPR001466">
    <property type="entry name" value="Beta-lactam-related"/>
</dbReference>
<sequence>MTRAVNPSDMVWTRGFLDPVHVRQHVTTIREMSPTRTVWRGSGGPRLLPEAPAELDELPIRWTWDRTVPLSLALQESDTDALVVVHRGRLVYEQYLHGYRPQEPHLNASLTKSYIGLLAALVEDQGLLRRTATAESYVPELAGTGLGAASLQELLHMTTAVDFGGRPYDRVLEAHRFWAVVSPALRPAGYAGPTTILDHLATSRATGPFGAEFRYDNANTEVVAEVLRRVTGVPTAELFGELVWSRVGAAEDAYFVVDSAGREMACGGFAATALDGARVGEMLRCGGAVEGRQVVPEAVARSITAVPDGPTRRVRLPRDPVDTPPRLGYHDFWWILDDGLGSYMASGIHGQRLYVCPGRELVIVHYGAHILSPAVPPPPLVPLFAQIGGAVAGLRA</sequence>
<dbReference type="SUPFAM" id="SSF56601">
    <property type="entry name" value="beta-lactamase/transpeptidase-like"/>
    <property type="match status" value="1"/>
</dbReference>
<dbReference type="PANTHER" id="PTHR43283">
    <property type="entry name" value="BETA-LACTAMASE-RELATED"/>
    <property type="match status" value="1"/>
</dbReference>
<proteinExistence type="predicted"/>
<keyword evidence="3" id="KW-1185">Reference proteome</keyword>
<dbReference type="EC" id="3.-.-.-" evidence="2"/>
<feature type="domain" description="Beta-lactamase-related" evidence="1">
    <location>
        <begin position="80"/>
        <end position="364"/>
    </location>
</feature>
<accession>A0ABV2WNE4</accession>